<dbReference type="Proteomes" id="UP000178930">
    <property type="component" value="Unassembled WGS sequence"/>
</dbReference>
<dbReference type="GO" id="GO:0034040">
    <property type="term" value="F:ATPase-coupled lipid transmembrane transporter activity"/>
    <property type="evidence" value="ECO:0007669"/>
    <property type="project" value="TreeGrafter"/>
</dbReference>
<keyword evidence="8 9" id="KW-0472">Membrane</keyword>
<dbReference type="Pfam" id="PF00664">
    <property type="entry name" value="ABC_membrane"/>
    <property type="match status" value="1"/>
</dbReference>
<dbReference type="STRING" id="1797532.A2729_04080"/>
<gene>
    <name evidence="12" type="ORF">A2729_04080</name>
</gene>
<dbReference type="Gene3D" id="3.40.50.300">
    <property type="entry name" value="P-loop containing nucleotide triphosphate hydrolases"/>
    <property type="match status" value="1"/>
</dbReference>
<evidence type="ECO:0000256" key="9">
    <source>
        <dbReference type="SAM" id="Phobius"/>
    </source>
</evidence>
<dbReference type="InterPro" id="IPR003593">
    <property type="entry name" value="AAA+_ATPase"/>
</dbReference>
<feature type="transmembrane region" description="Helical" evidence="9">
    <location>
        <begin position="262"/>
        <end position="287"/>
    </location>
</feature>
<evidence type="ECO:0000313" key="13">
    <source>
        <dbReference type="Proteomes" id="UP000178930"/>
    </source>
</evidence>
<dbReference type="PROSITE" id="PS50929">
    <property type="entry name" value="ABC_TM1F"/>
    <property type="match status" value="1"/>
</dbReference>
<keyword evidence="6" id="KW-0067">ATP-binding</keyword>
<dbReference type="PANTHER" id="PTHR24221">
    <property type="entry name" value="ATP-BINDING CASSETTE SUB-FAMILY B"/>
    <property type="match status" value="1"/>
</dbReference>
<keyword evidence="3" id="KW-1003">Cell membrane</keyword>
<dbReference type="InterPro" id="IPR027417">
    <property type="entry name" value="P-loop_NTPase"/>
</dbReference>
<evidence type="ECO:0000313" key="12">
    <source>
        <dbReference type="EMBL" id="OGY44932.1"/>
    </source>
</evidence>
<evidence type="ECO:0000256" key="7">
    <source>
        <dbReference type="ARBA" id="ARBA00022989"/>
    </source>
</evidence>
<evidence type="ECO:0000256" key="4">
    <source>
        <dbReference type="ARBA" id="ARBA00022692"/>
    </source>
</evidence>
<evidence type="ECO:0000259" key="10">
    <source>
        <dbReference type="PROSITE" id="PS50893"/>
    </source>
</evidence>
<sequence length="595" mass="67243">MDLANNRLFKIAYITHKAFFGYRWQIILLTFLGLIGASLEGIGVNALIPLFSFALDNNQVSNNLISQLTKNFFDFLHLGFNINFLLFFIIVLFILKALITLLIAFIKINITSDYEEKTRSRLFTKILNSAWTHLLKQKSGHLETILMIDVPAGSSLLDQISSVIIVLGNLFIYIIVALNISLPITSVTIILGAILFLTIKPIIYKTKQIAYDRTQVNKAIGHHVSENLSGIKVVKVLAVETGIIDKANNYFSKLKKLWVKSLILKTLSAVFIEPLSLIFICLVFIFNYRSPDFNLAVLIAIVYLINRIFIYFQQLQRNLQTILDLLPHLQSIIKYEGQAVDNFEQSGGRKKFEFSKDIKFENVNFAYIENKPTLSGINFQINKGEMVGLIGPSGSGKTTLVDLILRLFKPSAGKIYLDGVDIAEIDLKEWRENVGYVSQELFLINDTVANNIRFYNQTLSEQDIIEAAKLANIYDFIQTLPNKFETVIGERGILISAGQRQRIVIARILARKPKLLILDEATSALDNKSEAKIQQVIKNLKGKITVLVIAHRLSTIMDADKLLVLDNGKIIEQGVPDNLLKDKNTYFYKVYNITA</sequence>
<comment type="subcellular location">
    <subcellularLocation>
        <location evidence="1">Cell membrane</location>
        <topology evidence="1">Multi-pass membrane protein</topology>
    </subcellularLocation>
</comment>
<comment type="caution">
    <text evidence="12">The sequence shown here is derived from an EMBL/GenBank/DDBJ whole genome shotgun (WGS) entry which is preliminary data.</text>
</comment>
<dbReference type="FunFam" id="3.40.50.300:FF:000221">
    <property type="entry name" value="Multidrug ABC transporter ATP-binding protein"/>
    <property type="match status" value="1"/>
</dbReference>
<dbReference type="InterPro" id="IPR003439">
    <property type="entry name" value="ABC_transporter-like_ATP-bd"/>
</dbReference>
<evidence type="ECO:0000256" key="5">
    <source>
        <dbReference type="ARBA" id="ARBA00022741"/>
    </source>
</evidence>
<reference evidence="12 13" key="1">
    <citation type="journal article" date="2016" name="Nat. Commun.">
        <title>Thousands of microbial genomes shed light on interconnected biogeochemical processes in an aquifer system.</title>
        <authorList>
            <person name="Anantharaman K."/>
            <person name="Brown C.T."/>
            <person name="Hug L.A."/>
            <person name="Sharon I."/>
            <person name="Castelle C.J."/>
            <person name="Probst A.J."/>
            <person name="Thomas B.C."/>
            <person name="Singh A."/>
            <person name="Wilkins M.J."/>
            <person name="Karaoz U."/>
            <person name="Brodie E.L."/>
            <person name="Williams K.H."/>
            <person name="Hubbard S.S."/>
            <person name="Banfield J.F."/>
        </authorList>
    </citation>
    <scope>NUCLEOTIDE SEQUENCE [LARGE SCALE GENOMIC DNA]</scope>
</reference>
<feature type="transmembrane region" description="Helical" evidence="9">
    <location>
        <begin position="293"/>
        <end position="312"/>
    </location>
</feature>
<dbReference type="EMBL" id="MHIB01000009">
    <property type="protein sequence ID" value="OGY44932.1"/>
    <property type="molecule type" value="Genomic_DNA"/>
</dbReference>
<keyword evidence="5" id="KW-0547">Nucleotide-binding</keyword>
<feature type="transmembrane region" description="Helical" evidence="9">
    <location>
        <begin position="26"/>
        <end position="55"/>
    </location>
</feature>
<feature type="domain" description="ABC transporter" evidence="10">
    <location>
        <begin position="358"/>
        <end position="592"/>
    </location>
</feature>
<feature type="transmembrane region" description="Helical" evidence="9">
    <location>
        <begin position="156"/>
        <end position="176"/>
    </location>
</feature>
<evidence type="ECO:0000256" key="1">
    <source>
        <dbReference type="ARBA" id="ARBA00004651"/>
    </source>
</evidence>
<dbReference type="GO" id="GO:0005524">
    <property type="term" value="F:ATP binding"/>
    <property type="evidence" value="ECO:0007669"/>
    <property type="project" value="UniProtKB-KW"/>
</dbReference>
<name>A0A1G1XY47_9BACT</name>
<dbReference type="SUPFAM" id="SSF52540">
    <property type="entry name" value="P-loop containing nucleoside triphosphate hydrolases"/>
    <property type="match status" value="1"/>
</dbReference>
<dbReference type="PROSITE" id="PS50893">
    <property type="entry name" value="ABC_TRANSPORTER_2"/>
    <property type="match status" value="1"/>
</dbReference>
<proteinExistence type="predicted"/>
<evidence type="ECO:0000259" key="11">
    <source>
        <dbReference type="PROSITE" id="PS50929"/>
    </source>
</evidence>
<evidence type="ECO:0000256" key="2">
    <source>
        <dbReference type="ARBA" id="ARBA00022448"/>
    </source>
</evidence>
<dbReference type="GO" id="GO:0005886">
    <property type="term" value="C:plasma membrane"/>
    <property type="evidence" value="ECO:0007669"/>
    <property type="project" value="UniProtKB-SubCell"/>
</dbReference>
<dbReference type="PANTHER" id="PTHR24221:SF654">
    <property type="entry name" value="ATP-BINDING CASSETTE SUB-FAMILY B MEMBER 6"/>
    <property type="match status" value="1"/>
</dbReference>
<evidence type="ECO:0008006" key="14">
    <source>
        <dbReference type="Google" id="ProtNLM"/>
    </source>
</evidence>
<evidence type="ECO:0000256" key="3">
    <source>
        <dbReference type="ARBA" id="ARBA00022475"/>
    </source>
</evidence>
<feature type="transmembrane region" description="Helical" evidence="9">
    <location>
        <begin position="182"/>
        <end position="203"/>
    </location>
</feature>
<keyword evidence="4 9" id="KW-0812">Transmembrane</keyword>
<organism evidence="12 13">
    <name type="scientific">Candidatus Buchananbacteria bacterium RIFCSPHIGHO2_01_FULL_39_14</name>
    <dbReference type="NCBI Taxonomy" id="1797532"/>
    <lineage>
        <taxon>Bacteria</taxon>
        <taxon>Candidatus Buchananiibacteriota</taxon>
    </lineage>
</organism>
<keyword evidence="7 9" id="KW-1133">Transmembrane helix</keyword>
<keyword evidence="2" id="KW-0813">Transport</keyword>
<accession>A0A1G1XY47</accession>
<dbReference type="GO" id="GO:0016887">
    <property type="term" value="F:ATP hydrolysis activity"/>
    <property type="evidence" value="ECO:0007669"/>
    <property type="project" value="InterPro"/>
</dbReference>
<feature type="transmembrane region" description="Helical" evidence="9">
    <location>
        <begin position="75"/>
        <end position="106"/>
    </location>
</feature>
<evidence type="ECO:0000256" key="6">
    <source>
        <dbReference type="ARBA" id="ARBA00022840"/>
    </source>
</evidence>
<dbReference type="InterPro" id="IPR036640">
    <property type="entry name" value="ABC1_TM_sf"/>
</dbReference>
<dbReference type="InterPro" id="IPR039421">
    <property type="entry name" value="Type_1_exporter"/>
</dbReference>
<dbReference type="Gene3D" id="1.20.1560.10">
    <property type="entry name" value="ABC transporter type 1, transmembrane domain"/>
    <property type="match status" value="1"/>
</dbReference>
<feature type="domain" description="ABC transmembrane type-1" evidence="11">
    <location>
        <begin position="27"/>
        <end position="324"/>
    </location>
</feature>
<dbReference type="InterPro" id="IPR017871">
    <property type="entry name" value="ABC_transporter-like_CS"/>
</dbReference>
<dbReference type="AlphaFoldDB" id="A0A1G1XY47"/>
<dbReference type="SMART" id="SM00382">
    <property type="entry name" value="AAA"/>
    <property type="match status" value="1"/>
</dbReference>
<dbReference type="PROSITE" id="PS00211">
    <property type="entry name" value="ABC_TRANSPORTER_1"/>
    <property type="match status" value="1"/>
</dbReference>
<protein>
    <recommendedName>
        <fullName evidence="14">ABC transporter ATP-binding protein</fullName>
    </recommendedName>
</protein>
<dbReference type="GO" id="GO:0140359">
    <property type="term" value="F:ABC-type transporter activity"/>
    <property type="evidence" value="ECO:0007669"/>
    <property type="project" value="InterPro"/>
</dbReference>
<dbReference type="Pfam" id="PF00005">
    <property type="entry name" value="ABC_tran"/>
    <property type="match status" value="1"/>
</dbReference>
<dbReference type="SUPFAM" id="SSF90123">
    <property type="entry name" value="ABC transporter transmembrane region"/>
    <property type="match status" value="1"/>
</dbReference>
<evidence type="ECO:0000256" key="8">
    <source>
        <dbReference type="ARBA" id="ARBA00023136"/>
    </source>
</evidence>
<dbReference type="InterPro" id="IPR011527">
    <property type="entry name" value="ABC1_TM_dom"/>
</dbReference>